<dbReference type="SUPFAM" id="SSF53218">
    <property type="entry name" value="Molybdenum cofactor biosynthesis proteins"/>
    <property type="match status" value="1"/>
</dbReference>
<gene>
    <name evidence="3" type="ORF">F0Q34_04610</name>
</gene>
<dbReference type="RefSeq" id="WP_149810919.1">
    <property type="nucleotide sequence ID" value="NZ_VUKA01000001.1"/>
</dbReference>
<accession>A0A5B2TLS7</accession>
<dbReference type="PIRSF" id="PIRSF036626">
    <property type="entry name" value="MPTBd_MobAlike"/>
    <property type="match status" value="1"/>
</dbReference>
<dbReference type="Gene3D" id="3.40.980.10">
    <property type="entry name" value="MoaB/Mog-like domain"/>
    <property type="match status" value="1"/>
</dbReference>
<dbReference type="PANTHER" id="PTHR43777:SF1">
    <property type="entry name" value="MOLYBDENUM COFACTOR CYTIDYLYLTRANSFERASE"/>
    <property type="match status" value="1"/>
</dbReference>
<dbReference type="InterPro" id="IPR025877">
    <property type="entry name" value="MobA-like_NTP_Trfase"/>
</dbReference>
<dbReference type="Gene3D" id="3.90.550.10">
    <property type="entry name" value="Spore Coat Polysaccharide Biosynthesis Protein SpsA, Chain A"/>
    <property type="match status" value="1"/>
</dbReference>
<evidence type="ECO:0000256" key="1">
    <source>
        <dbReference type="ARBA" id="ARBA00022842"/>
    </source>
</evidence>
<dbReference type="PANTHER" id="PTHR43777">
    <property type="entry name" value="MOLYBDENUM COFACTOR CYTIDYLYLTRANSFERASE"/>
    <property type="match status" value="1"/>
</dbReference>
<organism evidence="3 4">
    <name type="scientific">Teichococcus oryzae</name>
    <dbReference type="NCBI Taxonomy" id="1608942"/>
    <lineage>
        <taxon>Bacteria</taxon>
        <taxon>Pseudomonadati</taxon>
        <taxon>Pseudomonadota</taxon>
        <taxon>Alphaproteobacteria</taxon>
        <taxon>Acetobacterales</taxon>
        <taxon>Roseomonadaceae</taxon>
        <taxon>Roseomonas</taxon>
    </lineage>
</organism>
<feature type="domain" description="MobA-like NTP transferase" evidence="2">
    <location>
        <begin position="356"/>
        <end position="518"/>
    </location>
</feature>
<comment type="caution">
    <text evidence="3">The sequence shown here is derived from an EMBL/GenBank/DDBJ whole genome shotgun (WGS) entry which is preliminary data.</text>
</comment>
<dbReference type="AlphaFoldDB" id="A0A5B2TLS7"/>
<keyword evidence="4" id="KW-1185">Reference proteome</keyword>
<dbReference type="InterPro" id="IPR029044">
    <property type="entry name" value="Nucleotide-diphossugar_trans"/>
</dbReference>
<dbReference type="EMBL" id="VUKA01000001">
    <property type="protein sequence ID" value="KAA2214965.1"/>
    <property type="molecule type" value="Genomic_DNA"/>
</dbReference>
<dbReference type="Proteomes" id="UP000322110">
    <property type="component" value="Unassembled WGS sequence"/>
</dbReference>
<dbReference type="GO" id="GO:0016779">
    <property type="term" value="F:nucleotidyltransferase activity"/>
    <property type="evidence" value="ECO:0007669"/>
    <property type="project" value="UniProtKB-ARBA"/>
</dbReference>
<protein>
    <submittedName>
        <fullName evidence="3">NTP transferase domain-containing protein</fullName>
    </submittedName>
</protein>
<dbReference type="InterPro" id="IPR036425">
    <property type="entry name" value="MoaB/Mog-like_dom_sf"/>
</dbReference>
<dbReference type="CDD" id="cd03522">
    <property type="entry name" value="MoeA_like"/>
    <property type="match status" value="1"/>
</dbReference>
<evidence type="ECO:0000313" key="3">
    <source>
        <dbReference type="EMBL" id="KAA2214965.1"/>
    </source>
</evidence>
<proteinExistence type="predicted"/>
<dbReference type="InterPro" id="IPR012184">
    <property type="entry name" value="Bifunc_Mopterin-bd"/>
</dbReference>
<evidence type="ECO:0000259" key="2">
    <source>
        <dbReference type="Pfam" id="PF12804"/>
    </source>
</evidence>
<dbReference type="Pfam" id="PF12804">
    <property type="entry name" value="NTP_transf_3"/>
    <property type="match status" value="1"/>
</dbReference>
<dbReference type="CDD" id="cd04182">
    <property type="entry name" value="GT_2_like_f"/>
    <property type="match status" value="1"/>
</dbReference>
<evidence type="ECO:0000313" key="4">
    <source>
        <dbReference type="Proteomes" id="UP000322110"/>
    </source>
</evidence>
<keyword evidence="1" id="KW-0460">Magnesium</keyword>
<name>A0A5B2TLS7_9PROT</name>
<dbReference type="SUPFAM" id="SSF53448">
    <property type="entry name" value="Nucleotide-diphospho-sugar transferases"/>
    <property type="match status" value="1"/>
</dbReference>
<reference evidence="3 4" key="1">
    <citation type="journal article" date="2015" name="Int. J. Syst. Evol. Microbiol.">
        <title>Roseomonas oryzae sp. nov., isolated from paddy rhizosphere soil.</title>
        <authorList>
            <person name="Ramaprasad E.V."/>
            <person name="Sasikala Ch."/>
            <person name="Ramana Ch.V."/>
        </authorList>
    </citation>
    <scope>NUCLEOTIDE SEQUENCE [LARGE SCALE GENOMIC DNA]</scope>
    <source>
        <strain evidence="3 4">KCTC 42542</strain>
    </source>
</reference>
<dbReference type="OrthoDB" id="9779263at2"/>
<sequence length="552" mass="57986">MKFGPTPLAEAEGAILAHTIRLPEGTSPRVLKKGTVLDAAALAALRATGHGEIIAARLEPGDIPEDEAAQRLGEALLGPLLARSRAATGRVNILADAAGLFVVDEALVNRLNRLDESLTLATLPNHTPVSAREMLATVKVIPFSAPAAALQLAEVVARGGRALAVHPFRPLKVGLVLSELPGLKDSILEGTVAATEARITALSGSLLPPIRCRHEEGAIAEALGRLKRMGAELLLVAGASAVVDRRDAGPAAIVRAGGHIEHFGMPVDPGNLICLGALGNIPALVLPGCARSPKLNGFDWVLQRLFAGLPVNGNNIAGMGVGGLLKEIETRPLPREQAAAQASSGVAPRRPRQVAALVLAAGRSRRMAPLNKLMVTDKAGVPMVVRVVNNVLESRARPVIAVTGYEAQRVEEALAGRPVLIAHTEDYAEGLSGSLKAGLAALPPEVEGVLVCLGDMPLVTGAMLDRLMAAFDPEEGRSIVMPTFRGKQGNPMLWAREFIPEMLEITGDVGARHLVGKYAEKVVEVEMSDDAVLRDFDTTDALKMAPDFRQPG</sequence>
<keyword evidence="3" id="KW-0808">Transferase</keyword>